<evidence type="ECO:0000256" key="6">
    <source>
        <dbReference type="ARBA" id="ARBA00022840"/>
    </source>
</evidence>
<dbReference type="GO" id="GO:0005737">
    <property type="term" value="C:cytoplasm"/>
    <property type="evidence" value="ECO:0007669"/>
    <property type="project" value="UniProtKB-SubCell"/>
</dbReference>
<evidence type="ECO:0008006" key="10">
    <source>
        <dbReference type="Google" id="ProtNLM"/>
    </source>
</evidence>
<keyword evidence="6" id="KW-0067">ATP-binding</keyword>
<evidence type="ECO:0000256" key="7">
    <source>
        <dbReference type="ARBA" id="ARBA00022842"/>
    </source>
</evidence>
<dbReference type="Proteomes" id="UP000693981">
    <property type="component" value="Unassembled WGS sequence"/>
</dbReference>
<dbReference type="InterPro" id="IPR003442">
    <property type="entry name" value="T6A_TsaE"/>
</dbReference>
<evidence type="ECO:0000256" key="5">
    <source>
        <dbReference type="ARBA" id="ARBA00022741"/>
    </source>
</evidence>
<keyword evidence="2" id="KW-0963">Cytoplasm</keyword>
<dbReference type="OrthoDB" id="507945at2759"/>
<dbReference type="AlphaFoldDB" id="A0A8T1X6D6"/>
<evidence type="ECO:0000256" key="1">
    <source>
        <dbReference type="ARBA" id="ARBA00004496"/>
    </source>
</evidence>
<dbReference type="PANTHER" id="PTHR33540:SF2">
    <property type="entry name" value="TRNA THREONYLCARBAMOYLADENOSINE BIOSYNTHESIS PROTEIN TSAE"/>
    <property type="match status" value="1"/>
</dbReference>
<evidence type="ECO:0000256" key="4">
    <source>
        <dbReference type="ARBA" id="ARBA00022723"/>
    </source>
</evidence>
<dbReference type="GO" id="GO:0002949">
    <property type="term" value="P:tRNA threonylcarbamoyladenosine modification"/>
    <property type="evidence" value="ECO:0007669"/>
    <property type="project" value="InterPro"/>
</dbReference>
<protein>
    <recommendedName>
        <fullName evidence="10">YjeE family ATPase</fullName>
    </recommendedName>
</protein>
<name>A0A8T1X6D6_9STRA</name>
<dbReference type="EMBL" id="JAGDFL010000008">
    <property type="protein sequence ID" value="KAG7401762.1"/>
    <property type="molecule type" value="Genomic_DNA"/>
</dbReference>
<evidence type="ECO:0000256" key="3">
    <source>
        <dbReference type="ARBA" id="ARBA00022694"/>
    </source>
</evidence>
<gene>
    <name evidence="8" type="ORF">PHYBOEH_011051</name>
</gene>
<keyword evidence="5" id="KW-0547">Nucleotide-binding</keyword>
<keyword evidence="4" id="KW-0479">Metal-binding</keyword>
<evidence type="ECO:0000256" key="2">
    <source>
        <dbReference type="ARBA" id="ARBA00022490"/>
    </source>
</evidence>
<evidence type="ECO:0000313" key="8">
    <source>
        <dbReference type="EMBL" id="KAG7401762.1"/>
    </source>
</evidence>
<comment type="caution">
    <text evidence="8">The sequence shown here is derived from an EMBL/GenBank/DDBJ whole genome shotgun (WGS) entry which is preliminary data.</text>
</comment>
<dbReference type="GO" id="GO:0046872">
    <property type="term" value="F:metal ion binding"/>
    <property type="evidence" value="ECO:0007669"/>
    <property type="project" value="UniProtKB-KW"/>
</dbReference>
<keyword evidence="3" id="KW-0819">tRNA processing</keyword>
<reference evidence="8" key="1">
    <citation type="submission" date="2021-02" db="EMBL/GenBank/DDBJ databases">
        <authorList>
            <person name="Palmer J.M."/>
        </authorList>
    </citation>
    <scope>NUCLEOTIDE SEQUENCE</scope>
    <source>
        <strain evidence="8">SCRP23</strain>
    </source>
</reference>
<dbReference type="PANTHER" id="PTHR33540">
    <property type="entry name" value="TRNA THREONYLCARBAMOYLADENOSINE BIOSYNTHESIS PROTEIN TSAE"/>
    <property type="match status" value="1"/>
</dbReference>
<keyword evidence="7" id="KW-0460">Magnesium</keyword>
<dbReference type="GO" id="GO:0005524">
    <property type="term" value="F:ATP binding"/>
    <property type="evidence" value="ECO:0007669"/>
    <property type="project" value="UniProtKB-KW"/>
</dbReference>
<keyword evidence="9" id="KW-1185">Reference proteome</keyword>
<organism evidence="8 9">
    <name type="scientific">Phytophthora boehmeriae</name>
    <dbReference type="NCBI Taxonomy" id="109152"/>
    <lineage>
        <taxon>Eukaryota</taxon>
        <taxon>Sar</taxon>
        <taxon>Stramenopiles</taxon>
        <taxon>Oomycota</taxon>
        <taxon>Peronosporomycetes</taxon>
        <taxon>Peronosporales</taxon>
        <taxon>Peronosporaceae</taxon>
        <taxon>Phytophthora</taxon>
    </lineage>
</organism>
<evidence type="ECO:0000313" key="9">
    <source>
        <dbReference type="Proteomes" id="UP000693981"/>
    </source>
</evidence>
<comment type="subcellular location">
    <subcellularLocation>
        <location evidence="1">Cytoplasm</location>
    </subcellularLocation>
</comment>
<proteinExistence type="predicted"/>
<accession>A0A8T1X6D6</accession>
<dbReference type="NCBIfam" id="TIGR00150">
    <property type="entry name" value="T6A_YjeE"/>
    <property type="match status" value="1"/>
</dbReference>
<sequence>MRLLRSCWGRARRFSVKASGSTALGDGHATLASLPRLHTTRSQRDMELLGERLARGRRAGDVIFLHGDLGCGKTCLARGFIRAHTDKEQLVVTSPTYLLVNTYDEAADLPVVYHVDLYRLDAVTEQDAAALGLAQAFENGITLVEWPERFAAESVPKERLDVKISYDEDDPETRRVELWPNGERWQQLFTINPTSKI</sequence>
<dbReference type="Pfam" id="PF02367">
    <property type="entry name" value="TsaE"/>
    <property type="match status" value="1"/>
</dbReference>